<dbReference type="AlphaFoldDB" id="A0AA36M8U9"/>
<keyword evidence="2" id="KW-1185">Reference proteome</keyword>
<accession>A0AA36M8U9</accession>
<sequence length="81" mass="9325">MCYLKHEWTTTSYPMKTAAEVYVLSLEVFRHVDQADIKQLSYRRSEADCFIAYVLLHTMTQMSVFITNSLAEDATGHTAFP</sequence>
<name>A0AA36M8U9_CYLNA</name>
<dbReference type="Proteomes" id="UP001176961">
    <property type="component" value="Unassembled WGS sequence"/>
</dbReference>
<evidence type="ECO:0000313" key="2">
    <source>
        <dbReference type="Proteomes" id="UP001176961"/>
    </source>
</evidence>
<reference evidence="1" key="1">
    <citation type="submission" date="2023-07" db="EMBL/GenBank/DDBJ databases">
        <authorList>
            <consortium name="CYATHOMIX"/>
        </authorList>
    </citation>
    <scope>NUCLEOTIDE SEQUENCE</scope>
    <source>
        <strain evidence="1">N/A</strain>
    </source>
</reference>
<proteinExistence type="predicted"/>
<dbReference type="EMBL" id="CATQJL010000305">
    <property type="protein sequence ID" value="CAJ0602736.1"/>
    <property type="molecule type" value="Genomic_DNA"/>
</dbReference>
<evidence type="ECO:0000313" key="1">
    <source>
        <dbReference type="EMBL" id="CAJ0602736.1"/>
    </source>
</evidence>
<comment type="caution">
    <text evidence="1">The sequence shown here is derived from an EMBL/GenBank/DDBJ whole genome shotgun (WGS) entry which is preliminary data.</text>
</comment>
<gene>
    <name evidence="1" type="ORF">CYNAS_LOCUS14719</name>
</gene>
<organism evidence="1 2">
    <name type="scientific">Cylicocyclus nassatus</name>
    <name type="common">Nematode worm</name>
    <dbReference type="NCBI Taxonomy" id="53992"/>
    <lineage>
        <taxon>Eukaryota</taxon>
        <taxon>Metazoa</taxon>
        <taxon>Ecdysozoa</taxon>
        <taxon>Nematoda</taxon>
        <taxon>Chromadorea</taxon>
        <taxon>Rhabditida</taxon>
        <taxon>Rhabditina</taxon>
        <taxon>Rhabditomorpha</taxon>
        <taxon>Strongyloidea</taxon>
        <taxon>Strongylidae</taxon>
        <taxon>Cylicocyclus</taxon>
    </lineage>
</organism>
<protein>
    <submittedName>
        <fullName evidence="1">Uncharacterized protein</fullName>
    </submittedName>
</protein>